<gene>
    <name evidence="2" type="ORF">ATR_1206</name>
    <name evidence="3" type="ORF">CRU87_06925</name>
</gene>
<dbReference type="Proteomes" id="UP000289132">
    <property type="component" value="Unassembled WGS sequence"/>
</dbReference>
<proteinExistence type="predicted"/>
<name>A0AAD0VMM7_9BACT</name>
<dbReference type="SUPFAM" id="SSF54637">
    <property type="entry name" value="Thioesterase/thiol ester dehydrase-isomerase"/>
    <property type="match status" value="1"/>
</dbReference>
<dbReference type="InterPro" id="IPR029069">
    <property type="entry name" value="HotDog_dom_sf"/>
</dbReference>
<protein>
    <recommendedName>
        <fullName evidence="1">ApeI dehydratase-like domain-containing protein</fullName>
    </recommendedName>
</protein>
<keyword evidence="5" id="KW-1185">Reference proteome</keyword>
<sequence>MENLYKILELKEFENSKQLTILLSSKKHPFFKAHFENNEILAGFLQIDIVLNVLKQKVKKIKRAKFLSIIYPNDELKYFIEQKDSSNFKVIIKNKEEKKVSEFSYEI</sequence>
<dbReference type="EMBL" id="PDKD01000011">
    <property type="protein sequence ID" value="RXJ90954.1"/>
    <property type="molecule type" value="Genomic_DNA"/>
</dbReference>
<dbReference type="AlphaFoldDB" id="A0AAD0VMM7"/>
<dbReference type="EMBL" id="CP031367">
    <property type="protein sequence ID" value="AXK49065.1"/>
    <property type="molecule type" value="Genomic_DNA"/>
</dbReference>
<evidence type="ECO:0000259" key="1">
    <source>
        <dbReference type="Pfam" id="PF22818"/>
    </source>
</evidence>
<evidence type="ECO:0000313" key="2">
    <source>
        <dbReference type="EMBL" id="AXK49065.1"/>
    </source>
</evidence>
<accession>A0AAD0VMM7</accession>
<organism evidence="2 4">
    <name type="scientific">Aliarcobacter trophiarum LMG 25534</name>
    <dbReference type="NCBI Taxonomy" id="1032241"/>
    <lineage>
        <taxon>Bacteria</taxon>
        <taxon>Pseudomonadati</taxon>
        <taxon>Campylobacterota</taxon>
        <taxon>Epsilonproteobacteria</taxon>
        <taxon>Campylobacterales</taxon>
        <taxon>Arcobacteraceae</taxon>
        <taxon>Aliarcobacter</taxon>
    </lineage>
</organism>
<dbReference type="Proteomes" id="UP000254504">
    <property type="component" value="Chromosome"/>
</dbReference>
<dbReference type="InterPro" id="IPR054545">
    <property type="entry name" value="ApeI-like"/>
</dbReference>
<reference evidence="2 4" key="2">
    <citation type="submission" date="2018-07" db="EMBL/GenBank/DDBJ databases">
        <title>Complete genome of the Arcobacter trophiarum type strain LMG 25534.</title>
        <authorList>
            <person name="Miller W.G."/>
            <person name="Yee E."/>
        </authorList>
    </citation>
    <scope>NUCLEOTIDE SEQUENCE [LARGE SCALE GENOMIC DNA]</scope>
    <source>
        <strain evidence="2 4">LMG 25534</strain>
    </source>
</reference>
<reference evidence="3 5" key="1">
    <citation type="submission" date="2017-10" db="EMBL/GenBank/DDBJ databases">
        <title>Genomics of the genus Arcobacter.</title>
        <authorList>
            <person name="Perez-Cataluna A."/>
            <person name="Figueras M.J."/>
        </authorList>
    </citation>
    <scope>NUCLEOTIDE SEQUENCE [LARGE SCALE GENOMIC DNA]</scope>
    <source>
        <strain evidence="3 5">LMG 25534</strain>
    </source>
</reference>
<evidence type="ECO:0000313" key="5">
    <source>
        <dbReference type="Proteomes" id="UP000289132"/>
    </source>
</evidence>
<evidence type="ECO:0000313" key="3">
    <source>
        <dbReference type="EMBL" id="RXJ90954.1"/>
    </source>
</evidence>
<dbReference type="RefSeq" id="WP_115428568.1">
    <property type="nucleotide sequence ID" value="NZ_CP031367.1"/>
</dbReference>
<feature type="domain" description="ApeI dehydratase-like" evidence="1">
    <location>
        <begin position="23"/>
        <end position="101"/>
    </location>
</feature>
<dbReference type="KEGG" id="atp:ATR_1206"/>
<dbReference type="Gene3D" id="3.10.129.10">
    <property type="entry name" value="Hotdog Thioesterase"/>
    <property type="match status" value="1"/>
</dbReference>
<dbReference type="Pfam" id="PF22818">
    <property type="entry name" value="ApeI-like"/>
    <property type="match status" value="1"/>
</dbReference>
<evidence type="ECO:0000313" key="4">
    <source>
        <dbReference type="Proteomes" id="UP000254504"/>
    </source>
</evidence>